<dbReference type="SUPFAM" id="SSF53448">
    <property type="entry name" value="Nucleotide-diphospho-sugar transferases"/>
    <property type="match status" value="1"/>
</dbReference>
<keyword evidence="5 7" id="KW-1133">Transmembrane helix</keyword>
<evidence type="ECO:0000256" key="1">
    <source>
        <dbReference type="ARBA" id="ARBA00004141"/>
    </source>
</evidence>
<dbReference type="Gene3D" id="3.90.550.10">
    <property type="entry name" value="Spore Coat Polysaccharide Biosynthesis Protein SpsA, Chain A"/>
    <property type="match status" value="1"/>
</dbReference>
<name>A0AAU8CRE3_9HYPH</name>
<dbReference type="PANTHER" id="PTHR43867">
    <property type="entry name" value="CELLULOSE SYNTHASE CATALYTIC SUBUNIT A [UDP-FORMING]"/>
    <property type="match status" value="1"/>
</dbReference>
<dbReference type="GO" id="GO:0016020">
    <property type="term" value="C:membrane"/>
    <property type="evidence" value="ECO:0007669"/>
    <property type="project" value="UniProtKB-SubCell"/>
</dbReference>
<evidence type="ECO:0000256" key="4">
    <source>
        <dbReference type="ARBA" id="ARBA00022692"/>
    </source>
</evidence>
<keyword evidence="3" id="KW-0808">Transferase</keyword>
<keyword evidence="2" id="KW-0328">Glycosyltransferase</keyword>
<evidence type="ECO:0000256" key="3">
    <source>
        <dbReference type="ARBA" id="ARBA00022679"/>
    </source>
</evidence>
<keyword evidence="6 7" id="KW-0472">Membrane</keyword>
<feature type="transmembrane region" description="Helical" evidence="7">
    <location>
        <begin position="240"/>
        <end position="260"/>
    </location>
</feature>
<dbReference type="InterPro" id="IPR050321">
    <property type="entry name" value="Glycosyltr_2/OpgH_subfam"/>
</dbReference>
<evidence type="ECO:0000256" key="5">
    <source>
        <dbReference type="ARBA" id="ARBA00022989"/>
    </source>
</evidence>
<dbReference type="EMBL" id="CP159253">
    <property type="protein sequence ID" value="XCG49394.1"/>
    <property type="molecule type" value="Genomic_DNA"/>
</dbReference>
<comment type="subcellular location">
    <subcellularLocation>
        <location evidence="1">Membrane</location>
        <topology evidence="1">Multi-pass membrane protein</topology>
    </subcellularLocation>
</comment>
<dbReference type="RefSeq" id="WP_353643071.1">
    <property type="nucleotide sequence ID" value="NZ_CP159253.1"/>
</dbReference>
<evidence type="ECO:0000259" key="8">
    <source>
        <dbReference type="Pfam" id="PF13632"/>
    </source>
</evidence>
<feature type="transmembrane region" description="Helical" evidence="7">
    <location>
        <begin position="611"/>
        <end position="630"/>
    </location>
</feature>
<feature type="transmembrane region" description="Helical" evidence="7">
    <location>
        <begin position="537"/>
        <end position="561"/>
    </location>
</feature>
<evidence type="ECO:0000313" key="9">
    <source>
        <dbReference type="EMBL" id="XCG49394.1"/>
    </source>
</evidence>
<accession>A0AAU8CRE3</accession>
<dbReference type="AlphaFoldDB" id="A0AAU8CRE3"/>
<dbReference type="InterPro" id="IPR001173">
    <property type="entry name" value="Glyco_trans_2-like"/>
</dbReference>
<feature type="domain" description="Glycosyltransferase 2-like" evidence="8">
    <location>
        <begin position="367"/>
        <end position="565"/>
    </location>
</feature>
<feature type="transmembrane region" description="Helical" evidence="7">
    <location>
        <begin position="581"/>
        <end position="599"/>
    </location>
</feature>
<gene>
    <name evidence="9" type="ORF">ABVK50_01780</name>
</gene>
<proteinExistence type="predicted"/>
<keyword evidence="4 7" id="KW-0812">Transmembrane</keyword>
<dbReference type="GO" id="GO:0016757">
    <property type="term" value="F:glycosyltransferase activity"/>
    <property type="evidence" value="ECO:0007669"/>
    <property type="project" value="UniProtKB-KW"/>
</dbReference>
<protein>
    <submittedName>
        <fullName evidence="9">Glycosyltransferase family 2 protein</fullName>
    </submittedName>
</protein>
<evidence type="ECO:0000256" key="7">
    <source>
        <dbReference type="SAM" id="Phobius"/>
    </source>
</evidence>
<sequence>MGILDVDFPRHHSSAIGSVAVGFSDIDAPAGEAGISLFAALLLPELDDRQPVLDRVGVPFQTAVRIASSAGSHGTTFLGELLASGVVEERVLYQAIAHELGVPFQSTVDTDRLLIRDADCLASLRRPISKLLLARMEEKAGATTLLVAPDRASFATLRRRCGRNTELRRRLRIVAPSVLRKALLERAAPHLARAALTELSDRHPDCSARTVVTGWQGYALGVVSVAVPVAFMTFPSGTPLALHICFSLLFLACVGLRVAATSWTSPPPRRYQECTSPDCPVYSVLVALYREANVVPDLLLALSRLQWPRSKLEIKLVCEADDLETIEAINAHPLRSYVEVVAVPPCQPRTKPKALDYALPLVSGEFVVLYDAEDRPHPQQLMEAWQRFRASGPELACLQASLEISNRTETMVSRMFAFEYVALFRRLLPWLAAKGVVFPLGGTSNHFRAAALADVGGWDPYNVTEDADLGLRLARFGYRAETISCPTLEDGPEDFKTWRPQRTRWFKGWMQTWLVHMRNPRRLAGELDPKSFWAGQILFAGMVASALAHPILLVTLAWLTMNIAAGVTLSTWQSSMLWIDSVNIALGYASFMALGSMGLERHEKDGLWKVYLFTPVYWAMLSIAAWWALFQLFRRPHHWDKTPHRSARPRIVVRGEAHSLALAHGRPASGPARIPKPARPSPR</sequence>
<dbReference type="InterPro" id="IPR029044">
    <property type="entry name" value="Nucleotide-diphossugar_trans"/>
</dbReference>
<dbReference type="PANTHER" id="PTHR43867:SF2">
    <property type="entry name" value="CELLULOSE SYNTHASE CATALYTIC SUBUNIT A [UDP-FORMING]"/>
    <property type="match status" value="1"/>
</dbReference>
<organism evidence="9">
    <name type="scientific">Mesorhizobium sp. WSM2240</name>
    <dbReference type="NCBI Taxonomy" id="3228851"/>
    <lineage>
        <taxon>Bacteria</taxon>
        <taxon>Pseudomonadati</taxon>
        <taxon>Pseudomonadota</taxon>
        <taxon>Alphaproteobacteria</taxon>
        <taxon>Hyphomicrobiales</taxon>
        <taxon>Phyllobacteriaceae</taxon>
        <taxon>Mesorhizobium</taxon>
    </lineage>
</organism>
<evidence type="ECO:0000256" key="6">
    <source>
        <dbReference type="ARBA" id="ARBA00023136"/>
    </source>
</evidence>
<dbReference type="Pfam" id="PF13632">
    <property type="entry name" value="Glyco_trans_2_3"/>
    <property type="match status" value="1"/>
</dbReference>
<evidence type="ECO:0000256" key="2">
    <source>
        <dbReference type="ARBA" id="ARBA00022676"/>
    </source>
</evidence>
<feature type="transmembrane region" description="Helical" evidence="7">
    <location>
        <begin position="217"/>
        <end position="234"/>
    </location>
</feature>
<reference evidence="9" key="1">
    <citation type="submission" date="2024-06" db="EMBL/GenBank/DDBJ databases">
        <title>Mesorhizobium karijinii sp. nov., a symbiont of the iconic Swainsona formosa from arid Australia.</title>
        <authorList>
            <person name="Hill Y.J."/>
            <person name="Watkin E.L.J."/>
            <person name="O'Hara G.W."/>
            <person name="Terpolilli J."/>
            <person name="Tye M.L."/>
            <person name="Kohlmeier M.G."/>
        </authorList>
    </citation>
    <scope>NUCLEOTIDE SEQUENCE</scope>
    <source>
        <strain evidence="9">WSM2240</strain>
    </source>
</reference>